<accession>A0A518KCN1</accession>
<keyword evidence="4 9" id="KW-0547">Nucleotide-binding</keyword>
<dbReference type="AlphaFoldDB" id="A0A518KCN1"/>
<evidence type="ECO:0000256" key="6">
    <source>
        <dbReference type="ARBA" id="ARBA00022840"/>
    </source>
</evidence>
<evidence type="ECO:0000313" key="12">
    <source>
        <dbReference type="Proteomes" id="UP000316426"/>
    </source>
</evidence>
<evidence type="ECO:0000259" key="10">
    <source>
        <dbReference type="PROSITE" id="PS50011"/>
    </source>
</evidence>
<dbReference type="PROSITE" id="PS00107">
    <property type="entry name" value="PROTEIN_KINASE_ATP"/>
    <property type="match status" value="1"/>
</dbReference>
<dbReference type="EMBL" id="CP036349">
    <property type="protein sequence ID" value="QDV75544.1"/>
    <property type="molecule type" value="Genomic_DNA"/>
</dbReference>
<protein>
    <recommendedName>
        <fullName evidence="1">non-specific serine/threonine protein kinase</fullName>
        <ecNumber evidence="1">2.7.11.1</ecNumber>
    </recommendedName>
</protein>
<keyword evidence="5 11" id="KW-0418">Kinase</keyword>
<name>A0A518KCN1_9BACT</name>
<dbReference type="GO" id="GO:0004674">
    <property type="term" value="F:protein serine/threonine kinase activity"/>
    <property type="evidence" value="ECO:0007669"/>
    <property type="project" value="UniProtKB-KW"/>
</dbReference>
<sequence>MDDLTGHRLNDYQLLRQLGRGAMAAVYLAEQQSLARRVAVKVLAAELCRDQAYVDRFQHEARSAASLSHPGIVQVYEVGSAEAEGVRRHYIAQEYVPGGTLGREMQRHGLLSPGRMLEVLWQVGSALAAASERGLVHRDIKPDNLMLDRSGAVKVADFGLARLVETDGPRMTQVGVAMGTPLYMSPEQIEGREVDPRSDLYSLGVTAYQLLTGDPPFKGDTPLSVAVQHLNNPPEPVASRRPETPAALAVVIDRLIAKKPADRYQNAAELLEALAEAARIGQSEGWVAQSGGLSSTITGAGFASAWTPRTSDDAAALEQLTKAMQSESQREAVRRSRWRRVAAALLVGLCVGGAVGGVVAPRTLLQSGVNVPQYDDVKTQLFHAKMADTPDAWRAVLDKFPEADSTYHRFALRGLALCLLRRDDLRGAAQALESLPPSGDLGSGPDLVVAAARVVVYERLGERDQARTAGATLSAASQAELDLLRQSAPELIDGADAARQRLR</sequence>
<keyword evidence="3 11" id="KW-0808">Transferase</keyword>
<dbReference type="EC" id="2.7.11.1" evidence="1"/>
<evidence type="ECO:0000256" key="5">
    <source>
        <dbReference type="ARBA" id="ARBA00022777"/>
    </source>
</evidence>
<evidence type="ECO:0000256" key="3">
    <source>
        <dbReference type="ARBA" id="ARBA00022679"/>
    </source>
</evidence>
<evidence type="ECO:0000256" key="2">
    <source>
        <dbReference type="ARBA" id="ARBA00022527"/>
    </source>
</evidence>
<dbReference type="GO" id="GO:0106310">
    <property type="term" value="F:protein serine kinase activity"/>
    <property type="evidence" value="ECO:0007669"/>
    <property type="project" value="RHEA"/>
</dbReference>
<reference evidence="11 12" key="1">
    <citation type="submission" date="2019-02" db="EMBL/GenBank/DDBJ databases">
        <title>Deep-cultivation of Planctomycetes and their phenomic and genomic characterization uncovers novel biology.</title>
        <authorList>
            <person name="Wiegand S."/>
            <person name="Jogler M."/>
            <person name="Boedeker C."/>
            <person name="Pinto D."/>
            <person name="Vollmers J."/>
            <person name="Rivas-Marin E."/>
            <person name="Kohn T."/>
            <person name="Peeters S.H."/>
            <person name="Heuer A."/>
            <person name="Rast P."/>
            <person name="Oberbeckmann S."/>
            <person name="Bunk B."/>
            <person name="Jeske O."/>
            <person name="Meyerdierks A."/>
            <person name="Storesund J.E."/>
            <person name="Kallscheuer N."/>
            <person name="Luecker S."/>
            <person name="Lage O.M."/>
            <person name="Pohl T."/>
            <person name="Merkel B.J."/>
            <person name="Hornburger P."/>
            <person name="Mueller R.-W."/>
            <person name="Bruemmer F."/>
            <person name="Labrenz M."/>
            <person name="Spormann A.M."/>
            <person name="Op den Camp H."/>
            <person name="Overmann J."/>
            <person name="Amann R."/>
            <person name="Jetten M.S.M."/>
            <person name="Mascher T."/>
            <person name="Medema M.H."/>
            <person name="Devos D.P."/>
            <person name="Kaster A.-K."/>
            <person name="Ovreas L."/>
            <person name="Rohde M."/>
            <person name="Galperin M.Y."/>
            <person name="Jogler C."/>
        </authorList>
    </citation>
    <scope>NUCLEOTIDE SEQUENCE [LARGE SCALE GENOMIC DNA]</scope>
    <source>
        <strain evidence="11 12">Spa11</strain>
    </source>
</reference>
<dbReference type="InterPro" id="IPR017441">
    <property type="entry name" value="Protein_kinase_ATP_BS"/>
</dbReference>
<gene>
    <name evidence="11" type="primary">pknB_7</name>
    <name evidence="11" type="ORF">Spa11_37620</name>
</gene>
<dbReference type="PROSITE" id="PS00108">
    <property type="entry name" value="PROTEIN_KINASE_ST"/>
    <property type="match status" value="1"/>
</dbReference>
<keyword evidence="2" id="KW-0723">Serine/threonine-protein kinase</keyword>
<feature type="domain" description="Protein kinase" evidence="10">
    <location>
        <begin position="12"/>
        <end position="275"/>
    </location>
</feature>
<comment type="catalytic activity">
    <reaction evidence="7">
        <text>L-threonyl-[protein] + ATP = O-phospho-L-threonyl-[protein] + ADP + H(+)</text>
        <dbReference type="Rhea" id="RHEA:46608"/>
        <dbReference type="Rhea" id="RHEA-COMP:11060"/>
        <dbReference type="Rhea" id="RHEA-COMP:11605"/>
        <dbReference type="ChEBI" id="CHEBI:15378"/>
        <dbReference type="ChEBI" id="CHEBI:30013"/>
        <dbReference type="ChEBI" id="CHEBI:30616"/>
        <dbReference type="ChEBI" id="CHEBI:61977"/>
        <dbReference type="ChEBI" id="CHEBI:456216"/>
        <dbReference type="EC" id="2.7.11.1"/>
    </reaction>
</comment>
<dbReference type="FunFam" id="3.30.200.20:FF:000035">
    <property type="entry name" value="Serine/threonine protein kinase Stk1"/>
    <property type="match status" value="1"/>
</dbReference>
<dbReference type="InterPro" id="IPR011009">
    <property type="entry name" value="Kinase-like_dom_sf"/>
</dbReference>
<evidence type="ECO:0000256" key="4">
    <source>
        <dbReference type="ARBA" id="ARBA00022741"/>
    </source>
</evidence>
<dbReference type="InterPro" id="IPR000719">
    <property type="entry name" value="Prot_kinase_dom"/>
</dbReference>
<dbReference type="GO" id="GO:0005524">
    <property type="term" value="F:ATP binding"/>
    <property type="evidence" value="ECO:0007669"/>
    <property type="project" value="UniProtKB-UniRule"/>
</dbReference>
<organism evidence="11 12">
    <name type="scientific">Botrimarina mediterranea</name>
    <dbReference type="NCBI Taxonomy" id="2528022"/>
    <lineage>
        <taxon>Bacteria</taxon>
        <taxon>Pseudomonadati</taxon>
        <taxon>Planctomycetota</taxon>
        <taxon>Planctomycetia</taxon>
        <taxon>Pirellulales</taxon>
        <taxon>Lacipirellulaceae</taxon>
        <taxon>Botrimarina</taxon>
    </lineage>
</organism>
<comment type="catalytic activity">
    <reaction evidence="8">
        <text>L-seryl-[protein] + ATP = O-phospho-L-seryl-[protein] + ADP + H(+)</text>
        <dbReference type="Rhea" id="RHEA:17989"/>
        <dbReference type="Rhea" id="RHEA-COMP:9863"/>
        <dbReference type="Rhea" id="RHEA-COMP:11604"/>
        <dbReference type="ChEBI" id="CHEBI:15378"/>
        <dbReference type="ChEBI" id="CHEBI:29999"/>
        <dbReference type="ChEBI" id="CHEBI:30616"/>
        <dbReference type="ChEBI" id="CHEBI:83421"/>
        <dbReference type="ChEBI" id="CHEBI:456216"/>
        <dbReference type="EC" id="2.7.11.1"/>
    </reaction>
</comment>
<dbReference type="Gene3D" id="3.30.200.20">
    <property type="entry name" value="Phosphorylase Kinase, domain 1"/>
    <property type="match status" value="1"/>
</dbReference>
<dbReference type="CDD" id="cd14014">
    <property type="entry name" value="STKc_PknB_like"/>
    <property type="match status" value="1"/>
</dbReference>
<proteinExistence type="predicted"/>
<dbReference type="KEGG" id="bmei:Spa11_37620"/>
<dbReference type="Proteomes" id="UP000316426">
    <property type="component" value="Chromosome"/>
</dbReference>
<dbReference type="RefSeq" id="WP_145114938.1">
    <property type="nucleotide sequence ID" value="NZ_CP036349.1"/>
</dbReference>
<evidence type="ECO:0000256" key="1">
    <source>
        <dbReference type="ARBA" id="ARBA00012513"/>
    </source>
</evidence>
<dbReference type="InterPro" id="IPR008271">
    <property type="entry name" value="Ser/Thr_kinase_AS"/>
</dbReference>
<evidence type="ECO:0000256" key="7">
    <source>
        <dbReference type="ARBA" id="ARBA00047899"/>
    </source>
</evidence>
<dbReference type="Pfam" id="PF00069">
    <property type="entry name" value="Pkinase"/>
    <property type="match status" value="1"/>
</dbReference>
<dbReference type="Gene3D" id="1.10.510.10">
    <property type="entry name" value="Transferase(Phosphotransferase) domain 1"/>
    <property type="match status" value="1"/>
</dbReference>
<keyword evidence="12" id="KW-1185">Reference proteome</keyword>
<dbReference type="PANTHER" id="PTHR43289">
    <property type="entry name" value="MITOGEN-ACTIVATED PROTEIN KINASE KINASE KINASE 20-RELATED"/>
    <property type="match status" value="1"/>
</dbReference>
<dbReference type="FunFam" id="1.10.510.10:FF:000021">
    <property type="entry name" value="Serine/threonine protein kinase"/>
    <property type="match status" value="1"/>
</dbReference>
<evidence type="ECO:0000313" key="11">
    <source>
        <dbReference type="EMBL" id="QDV75544.1"/>
    </source>
</evidence>
<dbReference type="SMART" id="SM00220">
    <property type="entry name" value="S_TKc"/>
    <property type="match status" value="1"/>
</dbReference>
<evidence type="ECO:0000256" key="8">
    <source>
        <dbReference type="ARBA" id="ARBA00048679"/>
    </source>
</evidence>
<dbReference type="PANTHER" id="PTHR43289:SF6">
    <property type="entry name" value="SERINE_THREONINE-PROTEIN KINASE NEKL-3"/>
    <property type="match status" value="1"/>
</dbReference>
<dbReference type="SUPFAM" id="SSF56112">
    <property type="entry name" value="Protein kinase-like (PK-like)"/>
    <property type="match status" value="1"/>
</dbReference>
<evidence type="ECO:0000256" key="9">
    <source>
        <dbReference type="PROSITE-ProRule" id="PRU10141"/>
    </source>
</evidence>
<feature type="binding site" evidence="9">
    <location>
        <position position="41"/>
    </location>
    <ligand>
        <name>ATP</name>
        <dbReference type="ChEBI" id="CHEBI:30616"/>
    </ligand>
</feature>
<keyword evidence="6 9" id="KW-0067">ATP-binding</keyword>
<dbReference type="PROSITE" id="PS50011">
    <property type="entry name" value="PROTEIN_KINASE_DOM"/>
    <property type="match status" value="1"/>
</dbReference>